<keyword evidence="1" id="KW-0472">Membrane</keyword>
<proteinExistence type="predicted"/>
<evidence type="ECO:0000313" key="2">
    <source>
        <dbReference type="EMBL" id="PWN33178.1"/>
    </source>
</evidence>
<evidence type="ECO:0000256" key="1">
    <source>
        <dbReference type="SAM" id="Phobius"/>
    </source>
</evidence>
<keyword evidence="3" id="KW-1185">Reference proteome</keyword>
<name>A0A316V827_9BASI</name>
<dbReference type="Proteomes" id="UP000245771">
    <property type="component" value="Unassembled WGS sequence"/>
</dbReference>
<dbReference type="GeneID" id="37024316"/>
<protein>
    <submittedName>
        <fullName evidence="2">Uncharacterized protein</fullName>
    </submittedName>
</protein>
<dbReference type="EMBL" id="KZ819604">
    <property type="protein sequence ID" value="PWN33178.1"/>
    <property type="molecule type" value="Genomic_DNA"/>
</dbReference>
<dbReference type="RefSeq" id="XP_025353480.1">
    <property type="nucleotide sequence ID" value="XM_025502535.1"/>
</dbReference>
<organism evidence="2 3">
    <name type="scientific">Meira miltonrushii</name>
    <dbReference type="NCBI Taxonomy" id="1280837"/>
    <lineage>
        <taxon>Eukaryota</taxon>
        <taxon>Fungi</taxon>
        <taxon>Dikarya</taxon>
        <taxon>Basidiomycota</taxon>
        <taxon>Ustilaginomycotina</taxon>
        <taxon>Exobasidiomycetes</taxon>
        <taxon>Exobasidiales</taxon>
        <taxon>Brachybasidiaceae</taxon>
        <taxon>Meira</taxon>
    </lineage>
</organism>
<keyword evidence="1" id="KW-0812">Transmembrane</keyword>
<accession>A0A316V827</accession>
<gene>
    <name evidence="2" type="ORF">FA14DRAFT_59067</name>
</gene>
<dbReference type="AlphaFoldDB" id="A0A316V827"/>
<sequence length="91" mass="10853">MLAFNIRRKAGFCTEAFALSSSFFVFKFSRRNKIMQFFLAYHSYLYYFIIIFARHKSTFVLASFFPYLPYLFGILIYHTDKVVLILLFIGC</sequence>
<feature type="transmembrane region" description="Helical" evidence="1">
    <location>
        <begin position="67"/>
        <end position="89"/>
    </location>
</feature>
<evidence type="ECO:0000313" key="3">
    <source>
        <dbReference type="Proteomes" id="UP000245771"/>
    </source>
</evidence>
<keyword evidence="1" id="KW-1133">Transmembrane helix</keyword>
<dbReference type="InParanoid" id="A0A316V827"/>
<feature type="transmembrane region" description="Helical" evidence="1">
    <location>
        <begin position="37"/>
        <end position="55"/>
    </location>
</feature>
<reference evidence="2 3" key="1">
    <citation type="journal article" date="2018" name="Mol. Biol. Evol.">
        <title>Broad Genomic Sampling Reveals a Smut Pathogenic Ancestry of the Fungal Clade Ustilaginomycotina.</title>
        <authorList>
            <person name="Kijpornyongpan T."/>
            <person name="Mondo S.J."/>
            <person name="Barry K."/>
            <person name="Sandor L."/>
            <person name="Lee J."/>
            <person name="Lipzen A."/>
            <person name="Pangilinan J."/>
            <person name="LaButti K."/>
            <person name="Hainaut M."/>
            <person name="Henrissat B."/>
            <person name="Grigoriev I.V."/>
            <person name="Spatafora J.W."/>
            <person name="Aime M.C."/>
        </authorList>
    </citation>
    <scope>NUCLEOTIDE SEQUENCE [LARGE SCALE GENOMIC DNA]</scope>
    <source>
        <strain evidence="2 3">MCA 3882</strain>
    </source>
</reference>